<dbReference type="Gene3D" id="3.30.70.660">
    <property type="entry name" value="Pseudouridine synthase I, catalytic domain, C-terminal subdomain"/>
    <property type="match status" value="1"/>
</dbReference>
<keyword evidence="6" id="KW-0808">Transferase</keyword>
<comment type="similarity">
    <text evidence="2">Belongs to the protein kinase superfamily. Ser/Thr protein kinase family.</text>
</comment>
<dbReference type="InterPro" id="IPR013210">
    <property type="entry name" value="LRR_N_plant-typ"/>
</dbReference>
<dbReference type="FunFam" id="3.30.70.660:FF:000019">
    <property type="entry name" value="tRNA pseudouridine synthase"/>
    <property type="match status" value="1"/>
</dbReference>
<name>A0ABD3SZR2_9LAMI</name>
<dbReference type="Pfam" id="PF13855">
    <property type="entry name" value="LRR_8"/>
    <property type="match status" value="1"/>
</dbReference>
<keyword evidence="4" id="KW-0597">Phosphoprotein</keyword>
<evidence type="ECO:0000256" key="8">
    <source>
        <dbReference type="ARBA" id="ARBA00022729"/>
    </source>
</evidence>
<dbReference type="Pfam" id="PF00560">
    <property type="entry name" value="LRR_1"/>
    <property type="match status" value="1"/>
</dbReference>
<keyword evidence="12 19" id="KW-0067">ATP-binding</keyword>
<dbReference type="Pfam" id="PF07714">
    <property type="entry name" value="PK_Tyr_Ser-Thr"/>
    <property type="match status" value="1"/>
</dbReference>
<evidence type="ECO:0000256" key="5">
    <source>
        <dbReference type="ARBA" id="ARBA00022614"/>
    </source>
</evidence>
<evidence type="ECO:0000256" key="13">
    <source>
        <dbReference type="ARBA" id="ARBA00022989"/>
    </source>
</evidence>
<evidence type="ECO:0000256" key="17">
    <source>
        <dbReference type="ARBA" id="ARBA00047899"/>
    </source>
</evidence>
<dbReference type="GO" id="GO:0016853">
    <property type="term" value="F:isomerase activity"/>
    <property type="evidence" value="ECO:0007669"/>
    <property type="project" value="UniProtKB-KW"/>
</dbReference>
<proteinExistence type="inferred from homology"/>
<dbReference type="InterPro" id="IPR011009">
    <property type="entry name" value="Kinase-like_dom_sf"/>
</dbReference>
<dbReference type="InterPro" id="IPR020097">
    <property type="entry name" value="PsdUridine_synth_TruA_a/b_dom"/>
</dbReference>
<dbReference type="Gene3D" id="3.30.70.580">
    <property type="entry name" value="Pseudouridine synthase I, catalytic domain, N-terminal subdomain"/>
    <property type="match status" value="1"/>
</dbReference>
<dbReference type="Proteomes" id="UP001634393">
    <property type="component" value="Unassembled WGS sequence"/>
</dbReference>
<evidence type="ECO:0000256" key="10">
    <source>
        <dbReference type="ARBA" id="ARBA00022741"/>
    </source>
</evidence>
<dbReference type="Gene3D" id="1.10.510.10">
    <property type="entry name" value="Transferase(Phosphotransferase) domain 1"/>
    <property type="match status" value="1"/>
</dbReference>
<keyword evidence="5" id="KW-0433">Leucine-rich repeat</keyword>
<dbReference type="InterPro" id="IPR017441">
    <property type="entry name" value="Protein_kinase_ATP_BS"/>
</dbReference>
<dbReference type="EMBL" id="JBJXBP010000005">
    <property type="protein sequence ID" value="KAL3830105.1"/>
    <property type="molecule type" value="Genomic_DNA"/>
</dbReference>
<evidence type="ECO:0000256" key="4">
    <source>
        <dbReference type="ARBA" id="ARBA00022553"/>
    </source>
</evidence>
<evidence type="ECO:0000256" key="12">
    <source>
        <dbReference type="ARBA" id="ARBA00022840"/>
    </source>
</evidence>
<evidence type="ECO:0000256" key="1">
    <source>
        <dbReference type="ARBA" id="ARBA00004167"/>
    </source>
</evidence>
<dbReference type="InterPro" id="IPR001245">
    <property type="entry name" value="Ser-Thr/Tyr_kinase_cat_dom"/>
</dbReference>
<evidence type="ECO:0000256" key="3">
    <source>
        <dbReference type="ARBA" id="ARBA00012513"/>
    </source>
</evidence>
<dbReference type="PANTHER" id="PTHR48007:SF64">
    <property type="entry name" value="POLLEN RECEPTOR-LIKE KINASE 1"/>
    <property type="match status" value="1"/>
</dbReference>
<evidence type="ECO:0000256" key="7">
    <source>
        <dbReference type="ARBA" id="ARBA00022692"/>
    </source>
</evidence>
<dbReference type="InterPro" id="IPR020094">
    <property type="entry name" value="TruA/RsuA/RluB/E/F_N"/>
</dbReference>
<organism evidence="23 24">
    <name type="scientific">Penstemon smallii</name>
    <dbReference type="NCBI Taxonomy" id="265156"/>
    <lineage>
        <taxon>Eukaryota</taxon>
        <taxon>Viridiplantae</taxon>
        <taxon>Streptophyta</taxon>
        <taxon>Embryophyta</taxon>
        <taxon>Tracheophyta</taxon>
        <taxon>Spermatophyta</taxon>
        <taxon>Magnoliopsida</taxon>
        <taxon>eudicotyledons</taxon>
        <taxon>Gunneridae</taxon>
        <taxon>Pentapetalae</taxon>
        <taxon>asterids</taxon>
        <taxon>lamiids</taxon>
        <taxon>Lamiales</taxon>
        <taxon>Plantaginaceae</taxon>
        <taxon>Cheloneae</taxon>
        <taxon>Penstemon</taxon>
    </lineage>
</organism>
<dbReference type="SUPFAM" id="SSF52058">
    <property type="entry name" value="L domain-like"/>
    <property type="match status" value="1"/>
</dbReference>
<feature type="binding site" evidence="19">
    <location>
        <position position="819"/>
    </location>
    <ligand>
        <name>ATP</name>
        <dbReference type="ChEBI" id="CHEBI:30616"/>
    </ligand>
</feature>
<comment type="caution">
    <text evidence="23">The sequence shown here is derived from an EMBL/GenBank/DDBJ whole genome shotgun (WGS) entry which is preliminary data.</text>
</comment>
<keyword evidence="8" id="KW-0732">Signal</keyword>
<reference evidence="23 24" key="1">
    <citation type="submission" date="2024-12" db="EMBL/GenBank/DDBJ databases">
        <title>The unique morphological basis and parallel evolutionary history of personate flowers in Penstemon.</title>
        <authorList>
            <person name="Depatie T.H."/>
            <person name="Wessinger C.A."/>
        </authorList>
    </citation>
    <scope>NUCLEOTIDE SEQUENCE [LARGE SCALE GENOMIC DNA]</scope>
    <source>
        <strain evidence="23">WTNN_2</strain>
        <tissue evidence="23">Leaf</tissue>
    </source>
</reference>
<evidence type="ECO:0000256" key="2">
    <source>
        <dbReference type="ARBA" id="ARBA00008684"/>
    </source>
</evidence>
<dbReference type="EC" id="2.7.11.1" evidence="3"/>
<evidence type="ECO:0000313" key="23">
    <source>
        <dbReference type="EMBL" id="KAL3830105.1"/>
    </source>
</evidence>
<dbReference type="GO" id="GO:0004674">
    <property type="term" value="F:protein serine/threonine kinase activity"/>
    <property type="evidence" value="ECO:0007669"/>
    <property type="project" value="UniProtKB-EC"/>
</dbReference>
<dbReference type="FunFam" id="1.10.510.10:FF:000480">
    <property type="entry name" value="Pollen receptor-like kinase 1"/>
    <property type="match status" value="1"/>
</dbReference>
<dbReference type="GO" id="GO:0005524">
    <property type="term" value="F:ATP binding"/>
    <property type="evidence" value="ECO:0007669"/>
    <property type="project" value="UniProtKB-UniRule"/>
</dbReference>
<evidence type="ECO:0000256" key="14">
    <source>
        <dbReference type="ARBA" id="ARBA00023136"/>
    </source>
</evidence>
<evidence type="ECO:0000256" key="15">
    <source>
        <dbReference type="ARBA" id="ARBA00023170"/>
    </source>
</evidence>
<dbReference type="InterPro" id="IPR001611">
    <property type="entry name" value="Leu-rich_rpt"/>
</dbReference>
<dbReference type="InterPro" id="IPR032675">
    <property type="entry name" value="LRR_dom_sf"/>
</dbReference>
<dbReference type="FunFam" id="3.30.200.20:FF:000307">
    <property type="entry name" value="pollen receptor-like kinase 1"/>
    <property type="match status" value="1"/>
</dbReference>
<comment type="subcellular location">
    <subcellularLocation>
        <location evidence="1">Membrane</location>
        <topology evidence="1">Single-pass membrane protein</topology>
    </subcellularLocation>
</comment>
<evidence type="ECO:0000313" key="24">
    <source>
        <dbReference type="Proteomes" id="UP001634393"/>
    </source>
</evidence>
<keyword evidence="16" id="KW-0413">Isomerase</keyword>
<evidence type="ECO:0000256" key="11">
    <source>
        <dbReference type="ARBA" id="ARBA00022777"/>
    </source>
</evidence>
<feature type="compositionally biased region" description="Low complexity" evidence="20">
    <location>
        <begin position="750"/>
        <end position="759"/>
    </location>
</feature>
<comment type="catalytic activity">
    <reaction evidence="17">
        <text>L-threonyl-[protein] + ATP = O-phospho-L-threonyl-[protein] + ADP + H(+)</text>
        <dbReference type="Rhea" id="RHEA:46608"/>
        <dbReference type="Rhea" id="RHEA-COMP:11060"/>
        <dbReference type="Rhea" id="RHEA-COMP:11605"/>
        <dbReference type="ChEBI" id="CHEBI:15378"/>
        <dbReference type="ChEBI" id="CHEBI:30013"/>
        <dbReference type="ChEBI" id="CHEBI:30616"/>
        <dbReference type="ChEBI" id="CHEBI:61977"/>
        <dbReference type="ChEBI" id="CHEBI:456216"/>
        <dbReference type="EC" id="2.7.11.1"/>
    </reaction>
</comment>
<protein>
    <recommendedName>
        <fullName evidence="3">non-specific serine/threonine protein kinase</fullName>
        <ecNumber evidence="3">2.7.11.1</ecNumber>
    </recommendedName>
</protein>
<dbReference type="PROSITE" id="PS50011">
    <property type="entry name" value="PROTEIN_KINASE_DOM"/>
    <property type="match status" value="1"/>
</dbReference>
<dbReference type="GO" id="GO:0016020">
    <property type="term" value="C:membrane"/>
    <property type="evidence" value="ECO:0007669"/>
    <property type="project" value="UniProtKB-SubCell"/>
</dbReference>
<keyword evidence="11" id="KW-0418">Kinase</keyword>
<dbReference type="InterPro" id="IPR000719">
    <property type="entry name" value="Prot_kinase_dom"/>
</dbReference>
<dbReference type="PROSITE" id="PS00107">
    <property type="entry name" value="PROTEIN_KINASE_ATP"/>
    <property type="match status" value="1"/>
</dbReference>
<dbReference type="SUPFAM" id="SSF56112">
    <property type="entry name" value="Protein kinase-like (PK-like)"/>
    <property type="match status" value="1"/>
</dbReference>
<feature type="domain" description="Protein kinase" evidence="22">
    <location>
        <begin position="791"/>
        <end position="1079"/>
    </location>
</feature>
<dbReference type="PANTHER" id="PTHR48007">
    <property type="entry name" value="LEUCINE-RICH REPEAT RECEPTOR-LIKE PROTEIN KINASE PXC1"/>
    <property type="match status" value="1"/>
</dbReference>
<gene>
    <name evidence="23" type="ORF">ACJIZ3_018907</name>
</gene>
<keyword evidence="24" id="KW-1185">Reference proteome</keyword>
<accession>A0ABD3SZR2</accession>
<keyword evidence="7 21" id="KW-0812">Transmembrane</keyword>
<evidence type="ECO:0000256" key="21">
    <source>
        <dbReference type="SAM" id="Phobius"/>
    </source>
</evidence>
<keyword evidence="10 19" id="KW-0547">Nucleotide-binding</keyword>
<dbReference type="Gene3D" id="3.80.10.10">
    <property type="entry name" value="Ribonuclease Inhibitor"/>
    <property type="match status" value="2"/>
</dbReference>
<evidence type="ECO:0000256" key="19">
    <source>
        <dbReference type="PROSITE-ProRule" id="PRU10141"/>
    </source>
</evidence>
<dbReference type="AlphaFoldDB" id="A0ABD3SZR2"/>
<dbReference type="InterPro" id="IPR046959">
    <property type="entry name" value="PRK1-6/SRF4-like"/>
</dbReference>
<keyword evidence="13 21" id="KW-1133">Transmembrane helix</keyword>
<sequence>MIKQPAVVAGVRLRNLMEGTASPPLKDYIQYNHNDACSLSRWTSRESYQFMYEKPWHKVNDFYLDMVNGRRSLSGLFGKETYVVIDDGVETIEDCDKSELGSVPSKAKDRTGRWARLNFKIVLSYHGASFDGWQKQPGLTTVQELIEKSLGKFVDENKVQILKEKKLPIDGCALVAGRTDKGVSAIEQVCSFYTWRKDVKAQDIQDSINGAAPGKIRAISVSQVTRDFHPNFSAKWRRYLFIFPFNGGNVGSQDGKNGECFNEENRGYLYDNDDNKNELETGKKPISFEVSDVNRLLHQLEGKLLSYRMFARDTKASRNIGPPTECFFFHARAAEAYLPCPKDGTTTKTMCIELVANRFLRKMVRVLVATAIREAAAGAEEDALLKLMDATCRRATAPPAPPDGLCLVDVGYTDFDRRIKLHPTNNCPIISRKGLPARTHKCAHHHHHLRRPITMTPKSGSHVTILILIIHLHFIVSSSQTDKEILVKFKESLTNTGALSLWDNNNNKPPCEEDREIWNGVLCEKGSVWGIQLENMGLGGVIDVDTLVGLTNLRAVSFMNNNFDGILPNLSKLGGLRSIYLTNNQFSGEIPGDMFSSMIGLKKIYLGNNKFSGPIPGSLASLPKLKELEMENNQFEGGVPDFSKENLKVFNVSNNRLEGQIPTSLSHIEASAFSGNKDLCGAPLKSCTSPSKVSTTTIIILSILVAAALAALVAVVIILRRRNNQTPNYSADPKAIASTDLDKMEQGGQTTTTSSASSSPDHMSKKSEQSVKLTFLQEDMRDKFDMSDLLKASAEILGSGVFGSTYKAALNEGMVMVVKRFRHMNNVSREEFNEHMRRLGRLNHQNVLSIVGFYYRKEEKLLVTNFAHNGSLAVHLHGNKSRGLPSPDWPTRLKIIKGVAKGLKYLYIELPSLTAPHGHLKSSNVLLDKSFNPLLTDYGLVPITNQEHAQQHMISYKSPEYKQNGRINKKTDVWSLGILILEILTGRFPSNFLQEGRGGDTDLVTWVESVVRDDDDSHVEVFDGDMKGILKSCEGEMMKLLRIGLKCCVADVDRRMDVKDVLEKIEEIKERDNGEDEFYSSYASEGDMRSSRGLSDDFNVTFN</sequence>
<dbReference type="Gene3D" id="3.30.200.20">
    <property type="entry name" value="Phosphorylase Kinase, domain 1"/>
    <property type="match status" value="1"/>
</dbReference>
<dbReference type="Pfam" id="PF08263">
    <property type="entry name" value="LRRNT_2"/>
    <property type="match status" value="1"/>
</dbReference>
<dbReference type="InterPro" id="IPR020103">
    <property type="entry name" value="PsdUridine_synth_cat_dom_sf"/>
</dbReference>
<evidence type="ECO:0000256" key="20">
    <source>
        <dbReference type="SAM" id="MobiDB-lite"/>
    </source>
</evidence>
<feature type="region of interest" description="Disordered" evidence="20">
    <location>
        <begin position="1081"/>
        <end position="1103"/>
    </location>
</feature>
<keyword evidence="14 21" id="KW-0472">Membrane</keyword>
<evidence type="ECO:0000256" key="6">
    <source>
        <dbReference type="ARBA" id="ARBA00022679"/>
    </source>
</evidence>
<dbReference type="SUPFAM" id="SSF55120">
    <property type="entry name" value="Pseudouridine synthase"/>
    <property type="match status" value="1"/>
</dbReference>
<dbReference type="Pfam" id="PF01416">
    <property type="entry name" value="PseudoU_synth_1"/>
    <property type="match status" value="1"/>
</dbReference>
<evidence type="ECO:0000259" key="22">
    <source>
        <dbReference type="PROSITE" id="PS50011"/>
    </source>
</evidence>
<evidence type="ECO:0000256" key="18">
    <source>
        <dbReference type="ARBA" id="ARBA00048679"/>
    </source>
</evidence>
<dbReference type="InterPro" id="IPR020095">
    <property type="entry name" value="PsdUridine_synth_TruA_C"/>
</dbReference>
<keyword evidence="9" id="KW-0677">Repeat</keyword>
<feature type="transmembrane region" description="Helical" evidence="21">
    <location>
        <begin position="698"/>
        <end position="719"/>
    </location>
</feature>
<evidence type="ECO:0000256" key="16">
    <source>
        <dbReference type="ARBA" id="ARBA00023235"/>
    </source>
</evidence>
<keyword evidence="15" id="KW-0675">Receptor</keyword>
<feature type="region of interest" description="Disordered" evidence="20">
    <location>
        <begin position="741"/>
        <end position="768"/>
    </location>
</feature>
<comment type="catalytic activity">
    <reaction evidence="18">
        <text>L-seryl-[protein] + ATP = O-phospho-L-seryl-[protein] + ADP + H(+)</text>
        <dbReference type="Rhea" id="RHEA:17989"/>
        <dbReference type="Rhea" id="RHEA-COMP:9863"/>
        <dbReference type="Rhea" id="RHEA-COMP:11604"/>
        <dbReference type="ChEBI" id="CHEBI:15378"/>
        <dbReference type="ChEBI" id="CHEBI:29999"/>
        <dbReference type="ChEBI" id="CHEBI:30616"/>
        <dbReference type="ChEBI" id="CHEBI:83421"/>
        <dbReference type="ChEBI" id="CHEBI:456216"/>
        <dbReference type="EC" id="2.7.11.1"/>
    </reaction>
</comment>
<evidence type="ECO:0000256" key="9">
    <source>
        <dbReference type="ARBA" id="ARBA00022737"/>
    </source>
</evidence>